<dbReference type="Proteomes" id="UP001338582">
    <property type="component" value="Chromosome 1"/>
</dbReference>
<dbReference type="Pfam" id="PF21581">
    <property type="entry name" value="SCD"/>
    <property type="match status" value="1"/>
</dbReference>
<feature type="compositionally biased region" description="Low complexity" evidence="1">
    <location>
        <begin position="15"/>
        <end position="26"/>
    </location>
</feature>
<gene>
    <name evidence="3" type="ORF">PUMCH_000487</name>
</gene>
<dbReference type="GO" id="GO:0003682">
    <property type="term" value="F:chromatin binding"/>
    <property type="evidence" value="ECO:0007669"/>
    <property type="project" value="TreeGrafter"/>
</dbReference>
<organism evidence="3 4">
    <name type="scientific">Australozyma saopauloensis</name>
    <dbReference type="NCBI Taxonomy" id="291208"/>
    <lineage>
        <taxon>Eukaryota</taxon>
        <taxon>Fungi</taxon>
        <taxon>Dikarya</taxon>
        <taxon>Ascomycota</taxon>
        <taxon>Saccharomycotina</taxon>
        <taxon>Pichiomycetes</taxon>
        <taxon>Metschnikowiaceae</taxon>
        <taxon>Australozyma</taxon>
    </lineage>
</organism>
<keyword evidence="4" id="KW-1185">Reference proteome</keyword>
<feature type="domain" description="SCD" evidence="2">
    <location>
        <begin position="306"/>
        <end position="396"/>
    </location>
</feature>
<evidence type="ECO:0000313" key="3">
    <source>
        <dbReference type="EMBL" id="WPK23254.1"/>
    </source>
</evidence>
<dbReference type="AlphaFoldDB" id="A0AAX4H3Z6"/>
<evidence type="ECO:0000259" key="2">
    <source>
        <dbReference type="PROSITE" id="PS51425"/>
    </source>
</evidence>
<feature type="compositionally biased region" description="Basic residues" evidence="1">
    <location>
        <begin position="1"/>
        <end position="13"/>
    </location>
</feature>
<sequence length="1140" mass="128575">MAPAALRKHRKRSYVSDSDSSGSDYLSKSEESDAVSDDAVEEEEEAPKQLKSRKKARAAVAPTRTIDSEPSEDVHLFRALSHDGVAVTDLALDWVEKMEDAPENVSVEALAEMFNLILRCCGCVHLAQPHDLASYDSAAATVAEVGHFFKRQKSHEYPFVSKSKNTKHFRRNVTEFFVNIIDLSHEKGLLFKDTASSDDSSMSSPMINAILAWLFAFSSSEYRPFRYVSVCLLYSVQEQLCRLAASLTLTVEKQQRQLAGAQNGTSVRNRTANQRKIDLISNNIAISKRQREAILENLGDISQNVFNSRYRDIDSSIRVESLKALALWAAAYPDMFLQANYLRYFGWMLSDPVDQVKREALKALQKLYKNVSTKGEIMPISLRQFTESFKAQLLNMIWTDSAILGPMLIGVYIELTKLGFLNEETEVRQICLYGFYLIETSALSPPLASLLHEYCNYVTTLCDIAAESNMEKYSHFLSTHESLFFGDGEDQLDVLTCLKFKHLAELFAASYKHYCKIERPKFTVDSMKLSLRTMLERLLNSMYAQPVFHGKWLQFLKYILLDISLVQFSEKNETISGSDELEETELKDLLALSSKDLRYSAMSIFSGMLLRILTSTAPKKAIGEKNIDELDVALPILVGFIPRIEKFLNSSESLYAVFLNIWNSLLVTLPTSIMKLFSLHTSIDMYNSIHANIMSYFIEMDSQDEEMKSSFETYFSIMSRSHDGRGSIDLATLAERLLTTNITIRFEDLVATLVAEVTDAILNEEIIVASAPEDVDDNDELSKEQLLLMSCLLKVLEALNKLAQIAKSTNINRFITEPILESPNSLMEIVQVKLLSKIDMSGMILRLPYTCARQAIGISESWKSLVHLLLLTFCWSLEDLTYASGDNTASIDINVFMADYTQVIPSLCKILVSIQNSMKQLNDSLPGNDQQIREYIGALMRLSSFFAADVCDLLVAVRTFYSRFKGADNFKNFEQFFESLSSLLSLVIDVLPRELQAALLNIFLVKETSCATILEVTLERAAEEDVNIGDFVIDIQSHEKSMEEVQPSEESEIVQESDIETAADRILAKATEKKWISEKELCVYALKLILLEKTGALSQTVSERLRLNQRRFGSLYPEVLRLGTMPEVPASASNEDPTES</sequence>
<name>A0AAX4H3Z6_9ASCO</name>
<dbReference type="PANTHER" id="PTHR11199">
    <property type="entry name" value="STROMAL ANTIGEN"/>
    <property type="match status" value="1"/>
</dbReference>
<accession>A0AAX4H3Z6</accession>
<dbReference type="PROSITE" id="PS51425">
    <property type="entry name" value="SCD"/>
    <property type="match status" value="1"/>
</dbReference>
<dbReference type="GO" id="GO:0008278">
    <property type="term" value="C:cohesin complex"/>
    <property type="evidence" value="ECO:0007669"/>
    <property type="project" value="TreeGrafter"/>
</dbReference>
<dbReference type="GO" id="GO:0005634">
    <property type="term" value="C:nucleus"/>
    <property type="evidence" value="ECO:0007669"/>
    <property type="project" value="TreeGrafter"/>
</dbReference>
<dbReference type="Gene3D" id="1.25.10.10">
    <property type="entry name" value="Leucine-rich Repeat Variant"/>
    <property type="match status" value="1"/>
</dbReference>
<dbReference type="PANTHER" id="PTHR11199:SF0">
    <property type="entry name" value="LD34181P-RELATED"/>
    <property type="match status" value="1"/>
</dbReference>
<dbReference type="KEGG" id="asau:88171556"/>
<protein>
    <recommendedName>
        <fullName evidence="2">SCD domain-containing protein</fullName>
    </recommendedName>
</protein>
<proteinExistence type="predicted"/>
<dbReference type="InterPro" id="IPR039662">
    <property type="entry name" value="Cohesin_Scc3/SA"/>
</dbReference>
<dbReference type="SUPFAM" id="SSF48371">
    <property type="entry name" value="ARM repeat"/>
    <property type="match status" value="1"/>
</dbReference>
<dbReference type="InterPro" id="IPR020839">
    <property type="entry name" value="SCD"/>
</dbReference>
<dbReference type="GeneID" id="88171556"/>
<evidence type="ECO:0000313" key="4">
    <source>
        <dbReference type="Proteomes" id="UP001338582"/>
    </source>
</evidence>
<dbReference type="InterPro" id="IPR016024">
    <property type="entry name" value="ARM-type_fold"/>
</dbReference>
<dbReference type="GO" id="GO:0007062">
    <property type="term" value="P:sister chromatid cohesion"/>
    <property type="evidence" value="ECO:0007669"/>
    <property type="project" value="UniProtKB-ARBA"/>
</dbReference>
<dbReference type="EMBL" id="CP138894">
    <property type="protein sequence ID" value="WPK23254.1"/>
    <property type="molecule type" value="Genomic_DNA"/>
</dbReference>
<feature type="region of interest" description="Disordered" evidence="1">
    <location>
        <begin position="1"/>
        <end position="66"/>
    </location>
</feature>
<dbReference type="GO" id="GO:0000785">
    <property type="term" value="C:chromatin"/>
    <property type="evidence" value="ECO:0007669"/>
    <property type="project" value="TreeGrafter"/>
</dbReference>
<dbReference type="InterPro" id="IPR011989">
    <property type="entry name" value="ARM-like"/>
</dbReference>
<evidence type="ECO:0000256" key="1">
    <source>
        <dbReference type="SAM" id="MobiDB-lite"/>
    </source>
</evidence>
<feature type="compositionally biased region" description="Acidic residues" evidence="1">
    <location>
        <begin position="32"/>
        <end position="45"/>
    </location>
</feature>
<dbReference type="Pfam" id="PF08514">
    <property type="entry name" value="STAG"/>
    <property type="match status" value="1"/>
</dbReference>
<dbReference type="InterPro" id="IPR013721">
    <property type="entry name" value="STAG"/>
</dbReference>
<reference evidence="3 4" key="1">
    <citation type="submission" date="2023-10" db="EMBL/GenBank/DDBJ databases">
        <title>Draft Genome Sequence of Candida saopaulonensis from a very Premature Infant with Sepsis.</title>
        <authorList>
            <person name="Ning Y."/>
            <person name="Dai R."/>
            <person name="Xiao M."/>
            <person name="Xu Y."/>
            <person name="Yan Q."/>
            <person name="Zhang L."/>
        </authorList>
    </citation>
    <scope>NUCLEOTIDE SEQUENCE [LARGE SCALE GENOMIC DNA]</scope>
    <source>
        <strain evidence="3 4">19XY460</strain>
    </source>
</reference>
<dbReference type="RefSeq" id="XP_062875641.1">
    <property type="nucleotide sequence ID" value="XM_063019571.1"/>
</dbReference>